<accession>A0ABT4DC16</accession>
<dbReference type="RefSeq" id="WP_268062283.1">
    <property type="nucleotide sequence ID" value="NZ_JAPQFJ010000016.1"/>
</dbReference>
<evidence type="ECO:0000256" key="1">
    <source>
        <dbReference type="SAM" id="Phobius"/>
    </source>
</evidence>
<feature type="transmembrane region" description="Helical" evidence="1">
    <location>
        <begin position="44"/>
        <end position="61"/>
    </location>
</feature>
<comment type="caution">
    <text evidence="2">The sequence shown here is derived from an EMBL/GenBank/DDBJ whole genome shotgun (WGS) entry which is preliminary data.</text>
</comment>
<feature type="transmembrane region" description="Helical" evidence="1">
    <location>
        <begin position="7"/>
        <end position="24"/>
    </location>
</feature>
<protein>
    <submittedName>
        <fullName evidence="2">Uncharacterized protein</fullName>
    </submittedName>
</protein>
<keyword evidence="1" id="KW-0472">Membrane</keyword>
<organism evidence="2 3">
    <name type="scientific">Clostridium brassicae</name>
    <dbReference type="NCBI Taxonomy" id="2999072"/>
    <lineage>
        <taxon>Bacteria</taxon>
        <taxon>Bacillati</taxon>
        <taxon>Bacillota</taxon>
        <taxon>Clostridia</taxon>
        <taxon>Eubacteriales</taxon>
        <taxon>Clostridiaceae</taxon>
        <taxon>Clostridium</taxon>
    </lineage>
</organism>
<proteinExistence type="predicted"/>
<gene>
    <name evidence="2" type="ORF">OW729_14590</name>
</gene>
<evidence type="ECO:0000313" key="3">
    <source>
        <dbReference type="Proteomes" id="UP001144612"/>
    </source>
</evidence>
<reference evidence="2" key="1">
    <citation type="submission" date="2022-12" db="EMBL/GenBank/DDBJ databases">
        <title>Clostridium sp. nov., isolated from industrial wastewater.</title>
        <authorList>
            <person name="Jiayan W."/>
        </authorList>
    </citation>
    <scope>NUCLEOTIDE SEQUENCE</scope>
    <source>
        <strain evidence="2">ZC22-4</strain>
    </source>
</reference>
<dbReference type="EMBL" id="JAPQFJ010000016">
    <property type="protein sequence ID" value="MCY6959846.1"/>
    <property type="molecule type" value="Genomic_DNA"/>
</dbReference>
<keyword evidence="1" id="KW-1133">Transmembrane helix</keyword>
<sequence>MRVSQRSVRVITFIMSYIVTRGIFKLTNFQYSFFREFFNIPKLIIDFGTWMITYVVIYTIIQKCFKVHK</sequence>
<keyword evidence="3" id="KW-1185">Reference proteome</keyword>
<name>A0ABT4DC16_9CLOT</name>
<evidence type="ECO:0000313" key="2">
    <source>
        <dbReference type="EMBL" id="MCY6959846.1"/>
    </source>
</evidence>
<dbReference type="Proteomes" id="UP001144612">
    <property type="component" value="Unassembled WGS sequence"/>
</dbReference>
<keyword evidence="1" id="KW-0812">Transmembrane</keyword>